<keyword evidence="1" id="KW-0614">Plasmid</keyword>
<dbReference type="EMBL" id="CP054002">
    <property type="protein sequence ID" value="QKH82989.1"/>
    <property type="molecule type" value="Genomic_DNA"/>
</dbReference>
<reference evidence="1 2" key="1">
    <citation type="submission" date="2020-05" db="EMBL/GenBank/DDBJ databases">
        <title>FDA dAtabase for Regulatory Grade micrObial Sequences (FDA-ARGOS): Supporting development and validation of Infectious Disease Dx tests.</title>
        <authorList>
            <person name="Bojja K."/>
            <person name="Kessler A."/>
            <person name="Tallon L."/>
            <person name="Sadzewicz L."/>
            <person name="Zhao X."/>
            <person name="Vavikolanu K."/>
            <person name="Mehta A."/>
            <person name="Aluvathingal J."/>
            <person name="Nadendla S."/>
            <person name="Myers T."/>
            <person name="Yan Y."/>
            <person name="Sichtig H."/>
        </authorList>
    </citation>
    <scope>NUCLEOTIDE SEQUENCE [LARGE SCALE GENOMIC DNA]</scope>
    <source>
        <strain evidence="1 2">FDAARGOS_763</strain>
        <plasmid evidence="1 2">unnamed2</plasmid>
    </source>
</reference>
<protein>
    <submittedName>
        <fullName evidence="1">DUF1738 domain-containing protein</fullName>
    </submittedName>
</protein>
<gene>
    <name evidence="1" type="ORF">FOC69_00870</name>
</gene>
<organism evidence="1 2">
    <name type="scientific">Bacteroides fragilis</name>
    <dbReference type="NCBI Taxonomy" id="817"/>
    <lineage>
        <taxon>Bacteria</taxon>
        <taxon>Pseudomonadati</taxon>
        <taxon>Bacteroidota</taxon>
        <taxon>Bacteroidia</taxon>
        <taxon>Bacteroidales</taxon>
        <taxon>Bacteroidaceae</taxon>
        <taxon>Bacteroides</taxon>
    </lineage>
</organism>
<evidence type="ECO:0000313" key="2">
    <source>
        <dbReference type="Proteomes" id="UP000501467"/>
    </source>
</evidence>
<name>A0AAP9N913_BACFG</name>
<proteinExistence type="predicted"/>
<evidence type="ECO:0000313" key="1">
    <source>
        <dbReference type="EMBL" id="QKH82989.1"/>
    </source>
</evidence>
<geneLocation type="plasmid" evidence="1 2">
    <name>unnamed2</name>
</geneLocation>
<sequence length="83" mass="9930">MYDFSASKETRASHKQRSIGFPVLFWNFMIKDDKGNKISMDDYKALTKEEQKEYTVIPYTKPYHVFNVDQTNFAKYIRNNGRH</sequence>
<dbReference type="AlphaFoldDB" id="A0AAP9N913"/>
<accession>A0AAP9N913</accession>
<dbReference type="Proteomes" id="UP000501467">
    <property type="component" value="Plasmid unnamed2"/>
</dbReference>